<accession>A0AC35F147</accession>
<reference evidence="2" key="1">
    <citation type="submission" date="2022-11" db="UniProtKB">
        <authorList>
            <consortium name="WormBaseParasite"/>
        </authorList>
    </citation>
    <scope>IDENTIFICATION</scope>
</reference>
<sequence length="629" mass="72395">MDIFSNPNFNILPLTVDLGLKDESPFIYSKNGLSFVIKKRFMSDIENRDDYRCSLLKIEILEGDVADINPFVAPPIMVYSVSKNEYYTFTLSNIHQSTENVVLTFNFSFNYKEQRIVSEMVYITVPVAKTKMLKFGEYICDTICFPQYNKLTFESYWTKNMLNNGKAVCRFIVKNKKGVIINGIKTDFYINFEECYLDNYFFQPYEINFTIDLDEVQKKLQMPKLPNFSNPKKLDGHLFNNPHLPKPKLSCQNPISKQIPSNSSLLGQQNLQNNSSQKTTSISSTPFLLKLLQAPPQKKLTSSSFKKNKYKSLQSTANKERTENEIENITCLQESLMKINSSDSLSVSSKTIDTFKDTESPKIIIDSEHFKENVYGASKTEDLLKKLYLISSSDNLCDSDFSESSIPRIFNMPFDEATVEMLQQDTPFNDLSISKTFKIQNLLPNSVDCTKCGSEEIITEKNDIQLNSQKYCTGSDVETETNELSKIILSTLKHIEPKYLEKEYVFQAEEITTKQFPEIQFVDSNDEDSKTLIKFITSDGIEIEENAEILCNVSPIFKAVFDSSDKNDCKIDTKFNPETIHHALNYLRENDEKLIKGHEKELYKFASEYVIESLKENCIKMIAEFKYNI</sequence>
<name>A0AC35F147_9BILA</name>
<dbReference type="WBParaSite" id="PS1159_v2.g12703.t1">
    <property type="protein sequence ID" value="PS1159_v2.g12703.t1"/>
    <property type="gene ID" value="PS1159_v2.g12703"/>
</dbReference>
<evidence type="ECO:0000313" key="2">
    <source>
        <dbReference type="WBParaSite" id="PS1159_v2.g12703.t1"/>
    </source>
</evidence>
<proteinExistence type="predicted"/>
<organism evidence="1 2">
    <name type="scientific">Panagrolaimus sp. PS1159</name>
    <dbReference type="NCBI Taxonomy" id="55785"/>
    <lineage>
        <taxon>Eukaryota</taxon>
        <taxon>Metazoa</taxon>
        <taxon>Ecdysozoa</taxon>
        <taxon>Nematoda</taxon>
        <taxon>Chromadorea</taxon>
        <taxon>Rhabditida</taxon>
        <taxon>Tylenchina</taxon>
        <taxon>Panagrolaimomorpha</taxon>
        <taxon>Panagrolaimoidea</taxon>
        <taxon>Panagrolaimidae</taxon>
        <taxon>Panagrolaimus</taxon>
    </lineage>
</organism>
<protein>
    <submittedName>
        <fullName evidence="2">BTB domain-containing protein</fullName>
    </submittedName>
</protein>
<evidence type="ECO:0000313" key="1">
    <source>
        <dbReference type="Proteomes" id="UP000887580"/>
    </source>
</evidence>
<dbReference type="Proteomes" id="UP000887580">
    <property type="component" value="Unplaced"/>
</dbReference>